<comment type="caution">
    <text evidence="1">The sequence shown here is derived from an EMBL/GenBank/DDBJ whole genome shotgun (WGS) entry which is preliminary data.</text>
</comment>
<name>A0A225DCE5_9BACT</name>
<accession>A0A225DCE5</accession>
<sequence>MPDIIVQDPMDPSAVLSAYLVVESDGGQQALNSEHRYREVWRCWVKTPLVTDYEVLNSSLLPAAGDSYKKYGYDFTVQAYILGTTIADPDAAVVNRTVTRVSENPYLRLVTVEYEGIGDPTLIPKEVSSTEMPYTEYQNYDANGRLVCNAAGDPYESGMPVDRQRTRWTIVSYWPYSAWTPDIGEKFRNTLNQSPWQVPMPQGPLTTQIPDGMGGMTTVPVTIAPRQAKIFGLNAEPILRTWGSTPQTTNWYWKVRAIVDVDTSTFTTTAGTTSFREWQWVVANVGFWELLPPTGGGSGAGKPHLITIDGKPLGNPWPLDANGKMIPPKVPGGSAPAVVYNAFVRHLPADWTPILQFLGQW</sequence>
<dbReference type="EMBL" id="NIDE01000019">
    <property type="protein sequence ID" value="OWK34976.1"/>
    <property type="molecule type" value="Genomic_DNA"/>
</dbReference>
<dbReference type="RefSeq" id="WP_088260192.1">
    <property type="nucleotide sequence ID" value="NZ_NIDE01000019.1"/>
</dbReference>
<evidence type="ECO:0000313" key="1">
    <source>
        <dbReference type="EMBL" id="OWK34976.1"/>
    </source>
</evidence>
<reference evidence="2" key="1">
    <citation type="submission" date="2017-06" db="EMBL/GenBank/DDBJ databases">
        <title>Genome analysis of Fimbriiglobus ruber SP5, the first member of the order Planctomycetales with confirmed chitinolytic capability.</title>
        <authorList>
            <person name="Ravin N.V."/>
            <person name="Rakitin A.L."/>
            <person name="Ivanova A.A."/>
            <person name="Beletsky A.V."/>
            <person name="Kulichevskaya I.S."/>
            <person name="Mardanov A.V."/>
            <person name="Dedysh S.N."/>
        </authorList>
    </citation>
    <scope>NUCLEOTIDE SEQUENCE [LARGE SCALE GENOMIC DNA]</scope>
    <source>
        <strain evidence="2">SP5</strain>
    </source>
</reference>
<evidence type="ECO:0000313" key="2">
    <source>
        <dbReference type="Proteomes" id="UP000214646"/>
    </source>
</evidence>
<dbReference type="Proteomes" id="UP000214646">
    <property type="component" value="Unassembled WGS sequence"/>
</dbReference>
<dbReference type="AlphaFoldDB" id="A0A225DCE5"/>
<protein>
    <submittedName>
        <fullName evidence="1">Uncharacterized protein</fullName>
    </submittedName>
</protein>
<keyword evidence="2" id="KW-1185">Reference proteome</keyword>
<gene>
    <name evidence="1" type="ORF">FRUB_09818</name>
</gene>
<proteinExistence type="predicted"/>
<organism evidence="1 2">
    <name type="scientific">Fimbriiglobus ruber</name>
    <dbReference type="NCBI Taxonomy" id="1908690"/>
    <lineage>
        <taxon>Bacteria</taxon>
        <taxon>Pseudomonadati</taxon>
        <taxon>Planctomycetota</taxon>
        <taxon>Planctomycetia</taxon>
        <taxon>Gemmatales</taxon>
        <taxon>Gemmataceae</taxon>
        <taxon>Fimbriiglobus</taxon>
    </lineage>
</organism>